<dbReference type="HOGENOM" id="CLU_149057_1_0_1"/>
<feature type="non-terminal residue" evidence="1">
    <location>
        <position position="70"/>
    </location>
</feature>
<dbReference type="InParanoid" id="A0A0D0CWJ3"/>
<dbReference type="EMBL" id="KN826153">
    <property type="protein sequence ID" value="KIK79898.1"/>
    <property type="molecule type" value="Genomic_DNA"/>
</dbReference>
<dbReference type="Proteomes" id="UP000054538">
    <property type="component" value="Unassembled WGS sequence"/>
</dbReference>
<evidence type="ECO:0000313" key="2">
    <source>
        <dbReference type="Proteomes" id="UP000054538"/>
    </source>
</evidence>
<reference evidence="1 2" key="1">
    <citation type="submission" date="2014-04" db="EMBL/GenBank/DDBJ databases">
        <authorList>
            <consortium name="DOE Joint Genome Institute"/>
            <person name="Kuo A."/>
            <person name="Kohler A."/>
            <person name="Jargeat P."/>
            <person name="Nagy L.G."/>
            <person name="Floudas D."/>
            <person name="Copeland A."/>
            <person name="Barry K.W."/>
            <person name="Cichocki N."/>
            <person name="Veneault-Fourrey C."/>
            <person name="LaButti K."/>
            <person name="Lindquist E.A."/>
            <person name="Lipzen A."/>
            <person name="Lundell T."/>
            <person name="Morin E."/>
            <person name="Murat C."/>
            <person name="Sun H."/>
            <person name="Tunlid A."/>
            <person name="Henrissat B."/>
            <person name="Grigoriev I.V."/>
            <person name="Hibbett D.S."/>
            <person name="Martin F."/>
            <person name="Nordberg H.P."/>
            <person name="Cantor M.N."/>
            <person name="Hua S.X."/>
        </authorList>
    </citation>
    <scope>NUCLEOTIDE SEQUENCE [LARGE SCALE GENOMIC DNA]</scope>
    <source>
        <strain evidence="1 2">Ve08.2h10</strain>
    </source>
</reference>
<organism evidence="1 2">
    <name type="scientific">Paxillus rubicundulus Ve08.2h10</name>
    <dbReference type="NCBI Taxonomy" id="930991"/>
    <lineage>
        <taxon>Eukaryota</taxon>
        <taxon>Fungi</taxon>
        <taxon>Dikarya</taxon>
        <taxon>Basidiomycota</taxon>
        <taxon>Agaricomycotina</taxon>
        <taxon>Agaricomycetes</taxon>
        <taxon>Agaricomycetidae</taxon>
        <taxon>Boletales</taxon>
        <taxon>Paxilineae</taxon>
        <taxon>Paxillaceae</taxon>
        <taxon>Paxillus</taxon>
    </lineage>
</organism>
<dbReference type="OrthoDB" id="2669721at2759"/>
<reference evidence="2" key="2">
    <citation type="submission" date="2015-01" db="EMBL/GenBank/DDBJ databases">
        <title>Evolutionary Origins and Diversification of the Mycorrhizal Mutualists.</title>
        <authorList>
            <consortium name="DOE Joint Genome Institute"/>
            <consortium name="Mycorrhizal Genomics Consortium"/>
            <person name="Kohler A."/>
            <person name="Kuo A."/>
            <person name="Nagy L.G."/>
            <person name="Floudas D."/>
            <person name="Copeland A."/>
            <person name="Barry K.W."/>
            <person name="Cichocki N."/>
            <person name="Veneault-Fourrey C."/>
            <person name="LaButti K."/>
            <person name="Lindquist E.A."/>
            <person name="Lipzen A."/>
            <person name="Lundell T."/>
            <person name="Morin E."/>
            <person name="Murat C."/>
            <person name="Riley R."/>
            <person name="Ohm R."/>
            <person name="Sun H."/>
            <person name="Tunlid A."/>
            <person name="Henrissat B."/>
            <person name="Grigoriev I.V."/>
            <person name="Hibbett D.S."/>
            <person name="Martin F."/>
        </authorList>
    </citation>
    <scope>NUCLEOTIDE SEQUENCE [LARGE SCALE GENOMIC DNA]</scope>
    <source>
        <strain evidence="2">Ve08.2h10</strain>
    </source>
</reference>
<sequence>HPDYNSFEIPLGSSGDYATNLHQLLSAPNQAQFEARCMETSITKTPLILRLDPSCLLGVPICMTTNIIHL</sequence>
<keyword evidence="2" id="KW-1185">Reference proteome</keyword>
<gene>
    <name evidence="1" type="ORF">PAXRUDRAFT_44580</name>
</gene>
<evidence type="ECO:0000313" key="1">
    <source>
        <dbReference type="EMBL" id="KIK79898.1"/>
    </source>
</evidence>
<dbReference type="AlphaFoldDB" id="A0A0D0CWJ3"/>
<name>A0A0D0CWJ3_9AGAM</name>
<protein>
    <submittedName>
        <fullName evidence="1">Uncharacterized protein</fullName>
    </submittedName>
</protein>
<proteinExistence type="predicted"/>
<accession>A0A0D0CWJ3</accession>
<feature type="non-terminal residue" evidence="1">
    <location>
        <position position="1"/>
    </location>
</feature>